<feature type="chain" id="PRO_5042015544" description="Protein kinase domain-containing protein" evidence="4">
    <location>
        <begin position="28"/>
        <end position="660"/>
    </location>
</feature>
<accession>A0AAD3DYY7</accession>
<keyword evidence="1" id="KW-0067">ATP-binding</keyword>
<feature type="transmembrane region" description="Helical" evidence="3">
    <location>
        <begin position="307"/>
        <end position="328"/>
    </location>
</feature>
<dbReference type="EMBL" id="BMAR01000033">
    <property type="protein sequence ID" value="GFR49802.1"/>
    <property type="molecule type" value="Genomic_DNA"/>
</dbReference>
<gene>
    <name evidence="6" type="ORF">Agub_g11740</name>
</gene>
<keyword evidence="7" id="KW-1185">Reference proteome</keyword>
<keyword evidence="3" id="KW-0472">Membrane</keyword>
<proteinExistence type="predicted"/>
<sequence>MAFLALVNIRGLFNTVTVTLLLHAAQAAIDNATASNSREFFTLLGVPGVTAITLNNDISLDAADAPAYPVNLTTNLSIFGVPLPGYLTRLKANYIANKIRLQQGVTLSFVNIILSGTLRGVGQHVDLLTRSDGGAVVYVNTINHRTACLPFDVFIAQLASLPAPLASAGVADPPGLTPRNFHAHYGNDSSGPLCWLDVPTRQRQCRTPYISMVSYGAYNEIFQGAVGSNGGYNSFFTNSYGFCDQAVSYECLSKMGGDLCLAAALTQLVPEVFGASGGNSSSAGNATEQAASGTEGGGLLVGQKRTAVGLSVGLGGALLAVLLVGLSLRSHWHRRRQLAAASSASAKAGAAAAGGEGGIMMIGRYSPSGDTTGTAAAAEEGGAGGDLLRGSGSVLLDLEAAGGGGGGMNSGSRSRSGLTVTASKLSASAGGGGGGSYRGVSVSVGAALRGKEKSLTARSGGGGGGTAGGGGGTAGSSPSSSGATLRASSLTAPPTGGPGGGAVVSAAGALQRSGGTAGAAAAAGASGAEGVASGKPGLVEVEAARRNLIANAAKGGRGAPLEVKILQLLGQGSFGKVYKGVWHGTLVALKAQVLPASLSGDARRRHMAVMEAAISSAINHPAIVQTYSYSFRPIQDSVGKVMGRRGKSRAIPEEPEEGEQ</sequence>
<feature type="signal peptide" evidence="4">
    <location>
        <begin position="1"/>
        <end position="27"/>
    </location>
</feature>
<keyword evidence="1" id="KW-0547">Nucleotide-binding</keyword>
<evidence type="ECO:0000256" key="2">
    <source>
        <dbReference type="SAM" id="MobiDB-lite"/>
    </source>
</evidence>
<reference evidence="6 7" key="1">
    <citation type="journal article" date="2021" name="Sci. Rep.">
        <title>Genome sequencing of the multicellular alga Astrephomene provides insights into convergent evolution of germ-soma differentiation.</title>
        <authorList>
            <person name="Yamashita S."/>
            <person name="Yamamoto K."/>
            <person name="Matsuzaki R."/>
            <person name="Suzuki S."/>
            <person name="Yamaguchi H."/>
            <person name="Hirooka S."/>
            <person name="Minakuchi Y."/>
            <person name="Miyagishima S."/>
            <person name="Kawachi M."/>
            <person name="Toyoda A."/>
            <person name="Nozaki H."/>
        </authorList>
    </citation>
    <scope>NUCLEOTIDE SEQUENCE [LARGE SCALE GENOMIC DNA]</scope>
    <source>
        <strain evidence="6 7">NIES-4017</strain>
    </source>
</reference>
<dbReference type="Gene3D" id="3.30.200.20">
    <property type="entry name" value="Phosphorylase Kinase, domain 1"/>
    <property type="match status" value="1"/>
</dbReference>
<dbReference type="InterPro" id="IPR000719">
    <property type="entry name" value="Prot_kinase_dom"/>
</dbReference>
<dbReference type="PROSITE" id="PS50011">
    <property type="entry name" value="PROTEIN_KINASE_DOM"/>
    <property type="match status" value="1"/>
</dbReference>
<feature type="domain" description="Protein kinase" evidence="5">
    <location>
        <begin position="563"/>
        <end position="660"/>
    </location>
</feature>
<dbReference type="SUPFAM" id="SSF56112">
    <property type="entry name" value="Protein kinase-like (PK-like)"/>
    <property type="match status" value="1"/>
</dbReference>
<feature type="binding site" evidence="1">
    <location>
        <position position="590"/>
    </location>
    <ligand>
        <name>ATP</name>
        <dbReference type="ChEBI" id="CHEBI:30616"/>
    </ligand>
</feature>
<dbReference type="Proteomes" id="UP001054857">
    <property type="component" value="Unassembled WGS sequence"/>
</dbReference>
<keyword evidence="4" id="KW-0732">Signal</keyword>
<evidence type="ECO:0000313" key="7">
    <source>
        <dbReference type="Proteomes" id="UP001054857"/>
    </source>
</evidence>
<evidence type="ECO:0000256" key="3">
    <source>
        <dbReference type="SAM" id="Phobius"/>
    </source>
</evidence>
<feature type="compositionally biased region" description="Low complexity" evidence="2">
    <location>
        <begin position="475"/>
        <end position="494"/>
    </location>
</feature>
<organism evidence="6 7">
    <name type="scientific">Astrephomene gubernaculifera</name>
    <dbReference type="NCBI Taxonomy" id="47775"/>
    <lineage>
        <taxon>Eukaryota</taxon>
        <taxon>Viridiplantae</taxon>
        <taxon>Chlorophyta</taxon>
        <taxon>core chlorophytes</taxon>
        <taxon>Chlorophyceae</taxon>
        <taxon>CS clade</taxon>
        <taxon>Chlamydomonadales</taxon>
        <taxon>Astrephomenaceae</taxon>
        <taxon>Astrephomene</taxon>
    </lineage>
</organism>
<dbReference type="PROSITE" id="PS00107">
    <property type="entry name" value="PROTEIN_KINASE_ATP"/>
    <property type="match status" value="1"/>
</dbReference>
<dbReference type="GO" id="GO:0005524">
    <property type="term" value="F:ATP binding"/>
    <property type="evidence" value="ECO:0007669"/>
    <property type="project" value="UniProtKB-UniRule"/>
</dbReference>
<evidence type="ECO:0000256" key="1">
    <source>
        <dbReference type="PROSITE-ProRule" id="PRU10141"/>
    </source>
</evidence>
<feature type="region of interest" description="Disordered" evidence="2">
    <location>
        <begin position="640"/>
        <end position="660"/>
    </location>
</feature>
<dbReference type="InterPro" id="IPR017441">
    <property type="entry name" value="Protein_kinase_ATP_BS"/>
</dbReference>
<dbReference type="GO" id="GO:0004672">
    <property type="term" value="F:protein kinase activity"/>
    <property type="evidence" value="ECO:0007669"/>
    <property type="project" value="InterPro"/>
</dbReference>
<feature type="compositionally biased region" description="Gly residues" evidence="2">
    <location>
        <begin position="459"/>
        <end position="474"/>
    </location>
</feature>
<feature type="region of interest" description="Disordered" evidence="2">
    <location>
        <begin position="453"/>
        <end position="499"/>
    </location>
</feature>
<evidence type="ECO:0000259" key="5">
    <source>
        <dbReference type="PROSITE" id="PS50011"/>
    </source>
</evidence>
<keyword evidence="3" id="KW-0812">Transmembrane</keyword>
<evidence type="ECO:0000256" key="4">
    <source>
        <dbReference type="SAM" id="SignalP"/>
    </source>
</evidence>
<name>A0AAD3DYY7_9CHLO</name>
<feature type="non-terminal residue" evidence="6">
    <location>
        <position position="1"/>
    </location>
</feature>
<protein>
    <recommendedName>
        <fullName evidence="5">Protein kinase domain-containing protein</fullName>
    </recommendedName>
</protein>
<keyword evidence="3" id="KW-1133">Transmembrane helix</keyword>
<evidence type="ECO:0000313" key="6">
    <source>
        <dbReference type="EMBL" id="GFR49802.1"/>
    </source>
</evidence>
<dbReference type="AlphaFoldDB" id="A0AAD3DYY7"/>
<comment type="caution">
    <text evidence="6">The sequence shown here is derived from an EMBL/GenBank/DDBJ whole genome shotgun (WGS) entry which is preliminary data.</text>
</comment>
<dbReference type="InterPro" id="IPR011009">
    <property type="entry name" value="Kinase-like_dom_sf"/>
</dbReference>